<protein>
    <submittedName>
        <fullName evidence="1">Uncharacterized protein</fullName>
    </submittedName>
</protein>
<evidence type="ECO:0000313" key="2">
    <source>
        <dbReference type="Proteomes" id="UP000033825"/>
    </source>
</evidence>
<accession>A0A0G1VSD7</accession>
<gene>
    <name evidence="1" type="ORF">UY46_C0001G0013</name>
</gene>
<sequence>MFLAFLICARGILFEKGKDIFLFGLLPVKFLGSVAGRNADEAKRNYFCGRKRICFAWALFQNDGNFVSAAQEDAGGMRGGFLAGGG</sequence>
<evidence type="ECO:0000313" key="1">
    <source>
        <dbReference type="EMBL" id="KKW09433.1"/>
    </source>
</evidence>
<dbReference type="Proteomes" id="UP000033825">
    <property type="component" value="Unassembled WGS sequence"/>
</dbReference>
<organism evidence="1 2">
    <name type="scientific">Candidatus Kaiserbacteria bacterium GW2011_GWA2_49_56</name>
    <dbReference type="NCBI Taxonomy" id="1618670"/>
    <lineage>
        <taxon>Bacteria</taxon>
        <taxon>Candidatus Kaiseribacteriota</taxon>
    </lineage>
</organism>
<comment type="caution">
    <text evidence="1">The sequence shown here is derived from an EMBL/GenBank/DDBJ whole genome shotgun (WGS) entry which is preliminary data.</text>
</comment>
<dbReference type="EMBL" id="LCQB01000001">
    <property type="protein sequence ID" value="KKW09433.1"/>
    <property type="molecule type" value="Genomic_DNA"/>
</dbReference>
<reference evidence="1 2" key="1">
    <citation type="journal article" date="2015" name="Nature">
        <title>rRNA introns, odd ribosomes, and small enigmatic genomes across a large radiation of phyla.</title>
        <authorList>
            <person name="Brown C.T."/>
            <person name="Hug L.A."/>
            <person name="Thomas B.C."/>
            <person name="Sharon I."/>
            <person name="Castelle C.J."/>
            <person name="Singh A."/>
            <person name="Wilkins M.J."/>
            <person name="Williams K.H."/>
            <person name="Banfield J.F."/>
        </authorList>
    </citation>
    <scope>NUCLEOTIDE SEQUENCE [LARGE SCALE GENOMIC DNA]</scope>
</reference>
<name>A0A0G1VSD7_9BACT</name>
<dbReference type="AlphaFoldDB" id="A0A0G1VSD7"/>
<proteinExistence type="predicted"/>